<organism evidence="1 2">
    <name type="scientific">Plutella xylostella</name>
    <name type="common">Diamondback moth</name>
    <name type="synonym">Plutella maculipennis</name>
    <dbReference type="NCBI Taxonomy" id="51655"/>
    <lineage>
        <taxon>Eukaryota</taxon>
        <taxon>Metazoa</taxon>
        <taxon>Ecdysozoa</taxon>
        <taxon>Arthropoda</taxon>
        <taxon>Hexapoda</taxon>
        <taxon>Insecta</taxon>
        <taxon>Pterygota</taxon>
        <taxon>Neoptera</taxon>
        <taxon>Endopterygota</taxon>
        <taxon>Lepidoptera</taxon>
        <taxon>Glossata</taxon>
        <taxon>Ditrysia</taxon>
        <taxon>Yponomeutoidea</taxon>
        <taxon>Plutellidae</taxon>
        <taxon>Plutella</taxon>
    </lineage>
</organism>
<evidence type="ECO:0000313" key="1">
    <source>
        <dbReference type="EMBL" id="CAG9135163.1"/>
    </source>
</evidence>
<comment type="caution">
    <text evidence="1">The sequence shown here is derived from an EMBL/GenBank/DDBJ whole genome shotgun (WGS) entry which is preliminary data.</text>
</comment>
<gene>
    <name evidence="1" type="ORF">PLXY2_LOCUS13415</name>
</gene>
<dbReference type="Proteomes" id="UP000653454">
    <property type="component" value="Unassembled WGS sequence"/>
</dbReference>
<name>A0A8S4G221_PLUXY</name>
<dbReference type="EMBL" id="CAJHNJ030000096">
    <property type="protein sequence ID" value="CAG9135163.1"/>
    <property type="molecule type" value="Genomic_DNA"/>
</dbReference>
<reference evidence="1" key="1">
    <citation type="submission" date="2020-11" db="EMBL/GenBank/DDBJ databases">
        <authorList>
            <person name="Whiteford S."/>
        </authorList>
    </citation>
    <scope>NUCLEOTIDE SEQUENCE</scope>
</reference>
<accession>A0A8S4G221</accession>
<proteinExistence type="predicted"/>
<keyword evidence="2" id="KW-1185">Reference proteome</keyword>
<sequence length="81" mass="9377">MFVCHKHFEQRFVNPMTNRLKGDAYPSLFTDLEISSRHPSPVLTETDAKKTTDHSYSKKRHIDHSYAQPPNKMACLEVKGM</sequence>
<protein>
    <submittedName>
        <fullName evidence="1">(diamondback moth) hypothetical protein</fullName>
    </submittedName>
</protein>
<evidence type="ECO:0000313" key="2">
    <source>
        <dbReference type="Proteomes" id="UP000653454"/>
    </source>
</evidence>
<dbReference type="AlphaFoldDB" id="A0A8S4G221"/>